<keyword evidence="1" id="KW-1133">Transmembrane helix</keyword>
<evidence type="ECO:0000313" key="2">
    <source>
        <dbReference type="EMBL" id="KAJ2756859.1"/>
    </source>
</evidence>
<comment type="caution">
    <text evidence="2">The sequence shown here is derived from an EMBL/GenBank/DDBJ whole genome shotgun (WGS) entry which is preliminary data.</text>
</comment>
<dbReference type="EMBL" id="JANBUH010000014">
    <property type="protein sequence ID" value="KAJ2756859.1"/>
    <property type="molecule type" value="Genomic_DNA"/>
</dbReference>
<sequence length="555" mass="62064">MGVREKTEFNLQTVCLVSAVGIILFFWAARHYTTDWRERRIFRRRLADTHRRLTREDKPSEHSGRLQWKRFVAAVPLVPLATAYVAVRLGWDVFELLVFCGIDVARHTSARSVEAIVAVSAWVHTTVAELARRLDAAQRLRNMVIAAVECTVVWLFHTAFPAIADTMSRAGRGIEAAVRWWERVDGAARLRDAIEALVLDGIIPAMEALQRTVVAVYRRTAWLVGRTIEAAMILGADLIRDIRVLASWAAAAVDWLCCEQRWWRDPLVHLLLARIASMCAERLRRIRHMLATHMVPRLIDALRVAWTLSANIAWACCRSVDALLQNALGTAVRVCGLLAPLSLAARLWLQRVDFLHPLARGLWTAGHHVCTIVRWLAHGLALAAALGVDAHAWAVAWILLPAARTVATIVVRLSEYIRLGAVWAARTIGGPLVVAICDVARTVETAISATWIAVQAINLPRVSWLWQWLPTVELELWIARGWALAMEMLAELSRASSYALWPALMRGWRDAARAMADVYAQLVSLVDSAVALVGDLIVEYARQSTVHTEQRSKSE</sequence>
<gene>
    <name evidence="2" type="ORF">GGI19_000514</name>
</gene>
<dbReference type="OrthoDB" id="5543545at2759"/>
<evidence type="ECO:0000313" key="3">
    <source>
        <dbReference type="Proteomes" id="UP001140011"/>
    </source>
</evidence>
<protein>
    <submittedName>
        <fullName evidence="2">Uncharacterized protein</fullName>
    </submittedName>
</protein>
<keyword evidence="1" id="KW-0472">Membrane</keyword>
<reference evidence="2" key="1">
    <citation type="submission" date="2022-07" db="EMBL/GenBank/DDBJ databases">
        <title>Phylogenomic reconstructions and comparative analyses of Kickxellomycotina fungi.</title>
        <authorList>
            <person name="Reynolds N.K."/>
            <person name="Stajich J.E."/>
            <person name="Barry K."/>
            <person name="Grigoriev I.V."/>
            <person name="Crous P."/>
            <person name="Smith M.E."/>
        </authorList>
    </citation>
    <scope>NUCLEOTIDE SEQUENCE</scope>
    <source>
        <strain evidence="2">BCRC 34297</strain>
    </source>
</reference>
<feature type="transmembrane region" description="Helical" evidence="1">
    <location>
        <begin position="9"/>
        <end position="29"/>
    </location>
</feature>
<name>A0A9W8H000_9FUNG</name>
<keyword evidence="3" id="KW-1185">Reference proteome</keyword>
<organism evidence="2 3">
    <name type="scientific">Coemansia pectinata</name>
    <dbReference type="NCBI Taxonomy" id="1052879"/>
    <lineage>
        <taxon>Eukaryota</taxon>
        <taxon>Fungi</taxon>
        <taxon>Fungi incertae sedis</taxon>
        <taxon>Zoopagomycota</taxon>
        <taxon>Kickxellomycotina</taxon>
        <taxon>Kickxellomycetes</taxon>
        <taxon>Kickxellales</taxon>
        <taxon>Kickxellaceae</taxon>
        <taxon>Coemansia</taxon>
    </lineage>
</organism>
<dbReference type="AlphaFoldDB" id="A0A9W8H000"/>
<dbReference type="Proteomes" id="UP001140011">
    <property type="component" value="Unassembled WGS sequence"/>
</dbReference>
<keyword evidence="1" id="KW-0812">Transmembrane</keyword>
<accession>A0A9W8H000</accession>
<evidence type="ECO:0000256" key="1">
    <source>
        <dbReference type="SAM" id="Phobius"/>
    </source>
</evidence>
<proteinExistence type="predicted"/>